<protein>
    <submittedName>
        <fullName evidence="6">DENN domain containing 10</fullName>
    </submittedName>
</protein>
<evidence type="ECO:0000256" key="2">
    <source>
        <dbReference type="ARBA" id="ARBA00008641"/>
    </source>
</evidence>
<dbReference type="PANTHER" id="PTHR28544:SF1">
    <property type="entry name" value="DENN DOMAIN-CONTAINING PROTEIN 10-RELATED"/>
    <property type="match status" value="1"/>
</dbReference>
<accession>S4RM50</accession>
<dbReference type="GO" id="GO:0015031">
    <property type="term" value="P:protein transport"/>
    <property type="evidence" value="ECO:0007669"/>
    <property type="project" value="TreeGrafter"/>
</dbReference>
<dbReference type="PROSITE" id="PS50211">
    <property type="entry name" value="DENN"/>
    <property type="match status" value="1"/>
</dbReference>
<dbReference type="Pfam" id="PF08616">
    <property type="entry name" value="SPA"/>
    <property type="match status" value="1"/>
</dbReference>
<reference evidence="6" key="1">
    <citation type="submission" date="2025-08" db="UniProtKB">
        <authorList>
            <consortium name="Ensembl"/>
        </authorList>
    </citation>
    <scope>IDENTIFICATION</scope>
</reference>
<name>S4RM50_PETMA</name>
<dbReference type="HOGENOM" id="CLU_050301_0_0_1"/>
<evidence type="ECO:0000256" key="4">
    <source>
        <dbReference type="ARBA" id="ARBA00022753"/>
    </source>
</evidence>
<dbReference type="AlphaFoldDB" id="S4RM50"/>
<dbReference type="GO" id="GO:0031267">
    <property type="term" value="F:small GTPase binding"/>
    <property type="evidence" value="ECO:0007669"/>
    <property type="project" value="TreeGrafter"/>
</dbReference>
<reference evidence="6" key="2">
    <citation type="submission" date="2025-09" db="UniProtKB">
        <authorList>
            <consortium name="Ensembl"/>
        </authorList>
    </citation>
    <scope>IDENTIFICATION</scope>
</reference>
<dbReference type="GO" id="GO:0005085">
    <property type="term" value="F:guanyl-nucleotide exchange factor activity"/>
    <property type="evidence" value="ECO:0007669"/>
    <property type="project" value="UniProtKB-KW"/>
</dbReference>
<evidence type="ECO:0000256" key="3">
    <source>
        <dbReference type="ARBA" id="ARBA00022658"/>
    </source>
</evidence>
<sequence>TMSAECSQLQIILLQSRAEKDRSGDVLWVWCFPSVSSELRTLLLRKCPLSADGKIRDPFIFGQHRRVWYYITSGDITIPGVLPKVRQYSLVLTSKDFNPEKYAALSRILSRLYCKYGSPASMMEAYLSVVTKGLCQTEENGSFLVQDYQAKKTYLAGSIKEVVRQFGLETIIIYTALMLRKRVAVYHPQLQVLQEFTRILPTLVWHRQDWSILYPCVHLQEDELQALKMCPGYVAGFLEAEIENRTELFDVFINLPETEILVEQHARESMAMGKLHKDIGLLIVQSAEDPEKSDAQVVKEIAQKTAELLAHLTSLAAPTDEGGKPRITMEALRERRFPPATENFLFHLAASEQMLKL</sequence>
<keyword evidence="4" id="KW-0967">Endosome</keyword>
<dbReference type="InterPro" id="IPR037516">
    <property type="entry name" value="Tripartite_DENN"/>
</dbReference>
<dbReference type="GeneTree" id="ENSGT00940000164222"/>
<dbReference type="InterPro" id="IPR042431">
    <property type="entry name" value="FAM45"/>
</dbReference>
<evidence type="ECO:0000259" key="5">
    <source>
        <dbReference type="PROSITE" id="PS50211"/>
    </source>
</evidence>
<evidence type="ECO:0000256" key="1">
    <source>
        <dbReference type="ARBA" id="ARBA00004603"/>
    </source>
</evidence>
<dbReference type="PANTHER" id="PTHR28544">
    <property type="entry name" value="PROTEIN FAM45A-RELATED"/>
    <property type="match status" value="1"/>
</dbReference>
<evidence type="ECO:0000313" key="6">
    <source>
        <dbReference type="Ensembl" id="ENSPMAP00000006286.1"/>
    </source>
</evidence>
<dbReference type="GO" id="GO:2000641">
    <property type="term" value="P:regulation of early endosome to late endosome transport"/>
    <property type="evidence" value="ECO:0007669"/>
    <property type="project" value="TreeGrafter"/>
</dbReference>
<feature type="domain" description="UDENN" evidence="5">
    <location>
        <begin position="1"/>
        <end position="357"/>
    </location>
</feature>
<comment type="similarity">
    <text evidence="2">Belongs to the DENND10 family.</text>
</comment>
<dbReference type="GO" id="GO:0005770">
    <property type="term" value="C:late endosome"/>
    <property type="evidence" value="ECO:0007669"/>
    <property type="project" value="UniProtKB-SubCell"/>
</dbReference>
<dbReference type="Ensembl" id="ENSPMAT00000006315.1">
    <property type="protein sequence ID" value="ENSPMAP00000006286.1"/>
    <property type="gene ID" value="ENSPMAG00000005695.1"/>
</dbReference>
<dbReference type="STRING" id="7757.ENSPMAP00000006286"/>
<keyword evidence="3" id="KW-0344">Guanine-nucleotide releasing factor</keyword>
<comment type="subcellular location">
    <subcellularLocation>
        <location evidence="1">Late endosome</location>
    </subcellularLocation>
</comment>
<proteinExistence type="inferred from homology"/>
<dbReference type="OMA" id="HKDIAMF"/>
<organism evidence="6">
    <name type="scientific">Petromyzon marinus</name>
    <name type="common">Sea lamprey</name>
    <dbReference type="NCBI Taxonomy" id="7757"/>
    <lineage>
        <taxon>Eukaryota</taxon>
        <taxon>Metazoa</taxon>
        <taxon>Chordata</taxon>
        <taxon>Craniata</taxon>
        <taxon>Vertebrata</taxon>
        <taxon>Cyclostomata</taxon>
        <taxon>Hyperoartia</taxon>
        <taxon>Petromyzontiformes</taxon>
        <taxon>Petromyzontidae</taxon>
        <taxon>Petromyzon</taxon>
    </lineage>
</organism>